<dbReference type="Gramene" id="ESQ34391">
    <property type="protein sequence ID" value="ESQ34391"/>
    <property type="gene ID" value="EUTSA_v10009802mg"/>
</dbReference>
<gene>
    <name evidence="1" type="ORF">EUTSA_v10009802mg</name>
</gene>
<dbReference type="Proteomes" id="UP000030689">
    <property type="component" value="Unassembled WGS sequence"/>
</dbReference>
<proteinExistence type="predicted"/>
<name>V4MRJ8_EUTSA</name>
<dbReference type="OMA" id="FYEMICN"/>
<evidence type="ECO:0000313" key="1">
    <source>
        <dbReference type="EMBL" id="ESQ34391.1"/>
    </source>
</evidence>
<dbReference type="AlphaFoldDB" id="V4MRJ8"/>
<dbReference type="KEGG" id="eus:EUTSA_v10009802mg"/>
<reference evidence="1 2" key="1">
    <citation type="journal article" date="2013" name="Front. Plant Sci.">
        <title>The Reference Genome of the Halophytic Plant Eutrema salsugineum.</title>
        <authorList>
            <person name="Yang R."/>
            <person name="Jarvis D.E."/>
            <person name="Chen H."/>
            <person name="Beilstein M.A."/>
            <person name="Grimwood J."/>
            <person name="Jenkins J."/>
            <person name="Shu S."/>
            <person name="Prochnik S."/>
            <person name="Xin M."/>
            <person name="Ma C."/>
            <person name="Schmutz J."/>
            <person name="Wing R.A."/>
            <person name="Mitchell-Olds T."/>
            <person name="Schumaker K.S."/>
            <person name="Wang X."/>
        </authorList>
    </citation>
    <scope>NUCLEOTIDE SEQUENCE [LARGE SCALE GENOMIC DNA]</scope>
</reference>
<organism evidence="1 2">
    <name type="scientific">Eutrema salsugineum</name>
    <name type="common">Saltwater cress</name>
    <name type="synonym">Sisymbrium salsugineum</name>
    <dbReference type="NCBI Taxonomy" id="72664"/>
    <lineage>
        <taxon>Eukaryota</taxon>
        <taxon>Viridiplantae</taxon>
        <taxon>Streptophyta</taxon>
        <taxon>Embryophyta</taxon>
        <taxon>Tracheophyta</taxon>
        <taxon>Spermatophyta</taxon>
        <taxon>Magnoliopsida</taxon>
        <taxon>eudicotyledons</taxon>
        <taxon>Gunneridae</taxon>
        <taxon>Pentapetalae</taxon>
        <taxon>rosids</taxon>
        <taxon>malvids</taxon>
        <taxon>Brassicales</taxon>
        <taxon>Brassicaceae</taxon>
        <taxon>Eutremeae</taxon>
        <taxon>Eutrema</taxon>
    </lineage>
</organism>
<sequence>MDLSPFYEMICNKQKSVFANRSLFLVNKAVSLGGAIRPHKASRYLHTKTFREVPLPCSDINYYRGAPLWSMKDRLCLSNVVQCLDVEILCLKRETPSVRWEKVLSINILDVDRLNTNFWTLALAAAYFRPEGEKPHLGDLDQVPLDQWKIALYTDFS</sequence>
<protein>
    <submittedName>
        <fullName evidence="1">Uncharacterized protein</fullName>
    </submittedName>
</protein>
<accession>V4MRJ8</accession>
<evidence type="ECO:0000313" key="2">
    <source>
        <dbReference type="Proteomes" id="UP000030689"/>
    </source>
</evidence>
<keyword evidence="2" id="KW-1185">Reference proteome</keyword>
<dbReference type="EMBL" id="KI517683">
    <property type="protein sequence ID" value="ESQ34391.1"/>
    <property type="molecule type" value="Genomic_DNA"/>
</dbReference>